<dbReference type="RefSeq" id="WP_309853680.1">
    <property type="nucleotide sequence ID" value="NZ_JAVDQJ010000004.1"/>
</dbReference>
<proteinExistence type="predicted"/>
<comment type="caution">
    <text evidence="1">The sequence shown here is derived from an EMBL/GenBank/DDBJ whole genome shotgun (WGS) entry which is preliminary data.</text>
</comment>
<dbReference type="EMBL" id="JAVDQK010000005">
    <property type="protein sequence ID" value="MDR6218898.1"/>
    <property type="molecule type" value="Genomic_DNA"/>
</dbReference>
<organism evidence="1 2">
    <name type="scientific">Deinococcus soli</name>
    <name type="common">ex Cha et al. 2016</name>
    <dbReference type="NCBI Taxonomy" id="1309411"/>
    <lineage>
        <taxon>Bacteria</taxon>
        <taxon>Thermotogati</taxon>
        <taxon>Deinococcota</taxon>
        <taxon>Deinococci</taxon>
        <taxon>Deinococcales</taxon>
        <taxon>Deinococcaceae</taxon>
        <taxon>Deinococcus</taxon>
    </lineage>
</organism>
<evidence type="ECO:0000313" key="2">
    <source>
        <dbReference type="Proteomes" id="UP001185331"/>
    </source>
</evidence>
<accession>A0AAE4BLF1</accession>
<sequence length="347" mass="38910">MRQNPNLFGFDTPDQLTAALGRHLPDHGVDPQWDLVMAARTVTGDRQTLILAFWRGPQLTMILDRSHLWEANGIDWDEQPTTRTDLLLTLCTELSHENQARAMAFITDVQSVLDDAAANPDEAALLGFDSADDVWAFVDLGVPTNTLTLRAAYRRYGKFSDRCTVILVAQRGGVLLSGVTRGSVPSGLHGPRTLNVTLCETEFDPRDPQSVHRLFAALLDEHEPREIAERAQRQYRAETGLEPDVRYQGYVRRFSDLRRLLMDVCVSDDEVLYATRGERGLRLLLRQSGELRRLDASETTLDQMAQDGFSHLYPERTTLRAFAADLSDREQPLLLDAVHGALLSPCA</sequence>
<gene>
    <name evidence="1" type="ORF">J2Y00_002495</name>
</gene>
<evidence type="ECO:0000313" key="1">
    <source>
        <dbReference type="EMBL" id="MDR6218898.1"/>
    </source>
</evidence>
<protein>
    <submittedName>
        <fullName evidence="1">Nucleotide-binding universal stress UspA family protein</fullName>
    </submittedName>
</protein>
<dbReference type="Proteomes" id="UP001185331">
    <property type="component" value="Unassembled WGS sequence"/>
</dbReference>
<dbReference type="AlphaFoldDB" id="A0AAE4BLF1"/>
<reference evidence="1" key="1">
    <citation type="submission" date="2023-07" db="EMBL/GenBank/DDBJ databases">
        <title>Sorghum-associated microbial communities from plants grown in Nebraska, USA.</title>
        <authorList>
            <person name="Schachtman D."/>
        </authorList>
    </citation>
    <scope>NUCLEOTIDE SEQUENCE</scope>
    <source>
        <strain evidence="1">BE330</strain>
    </source>
</reference>
<name>A0AAE4BLF1_9DEIO</name>